<gene>
    <name evidence="2" type="ORF">GOODEAATRI_019880</name>
</gene>
<comment type="caution">
    <text evidence="2">The sequence shown here is derived from an EMBL/GenBank/DDBJ whole genome shotgun (WGS) entry which is preliminary data.</text>
</comment>
<feature type="region of interest" description="Disordered" evidence="1">
    <location>
        <begin position="53"/>
        <end position="77"/>
    </location>
</feature>
<reference evidence="2 3" key="1">
    <citation type="submission" date="2021-06" db="EMBL/GenBank/DDBJ databases">
        <authorList>
            <person name="Palmer J.M."/>
        </authorList>
    </citation>
    <scope>NUCLEOTIDE SEQUENCE [LARGE SCALE GENOMIC DNA]</scope>
    <source>
        <strain evidence="2 3">GA_2019</strain>
        <tissue evidence="2">Muscle</tissue>
    </source>
</reference>
<feature type="non-terminal residue" evidence="2">
    <location>
        <position position="141"/>
    </location>
</feature>
<evidence type="ECO:0000256" key="1">
    <source>
        <dbReference type="SAM" id="MobiDB-lite"/>
    </source>
</evidence>
<dbReference type="PANTHER" id="PTHR14490">
    <property type="entry name" value="ZINC FINGER, ZZ TYPE"/>
    <property type="match status" value="1"/>
</dbReference>
<protein>
    <submittedName>
        <fullName evidence="2">Uncharacterized protein</fullName>
    </submittedName>
</protein>
<dbReference type="InterPro" id="IPR018034">
    <property type="entry name" value="Kri1"/>
</dbReference>
<feature type="non-terminal residue" evidence="2">
    <location>
        <position position="1"/>
    </location>
</feature>
<evidence type="ECO:0000313" key="2">
    <source>
        <dbReference type="EMBL" id="MEQ2175633.1"/>
    </source>
</evidence>
<name>A0ABV0NYP0_9TELE</name>
<keyword evidence="3" id="KW-1185">Reference proteome</keyword>
<proteinExistence type="predicted"/>
<evidence type="ECO:0000313" key="3">
    <source>
        <dbReference type="Proteomes" id="UP001476798"/>
    </source>
</evidence>
<organism evidence="2 3">
    <name type="scientific">Goodea atripinnis</name>
    <dbReference type="NCBI Taxonomy" id="208336"/>
    <lineage>
        <taxon>Eukaryota</taxon>
        <taxon>Metazoa</taxon>
        <taxon>Chordata</taxon>
        <taxon>Craniata</taxon>
        <taxon>Vertebrata</taxon>
        <taxon>Euteleostomi</taxon>
        <taxon>Actinopterygii</taxon>
        <taxon>Neopterygii</taxon>
        <taxon>Teleostei</taxon>
        <taxon>Neoteleostei</taxon>
        <taxon>Acanthomorphata</taxon>
        <taxon>Ovalentaria</taxon>
        <taxon>Atherinomorphae</taxon>
        <taxon>Cyprinodontiformes</taxon>
        <taxon>Goodeidae</taxon>
        <taxon>Goodea</taxon>
    </lineage>
</organism>
<accession>A0ABV0NYP0</accession>
<dbReference type="PANTHER" id="PTHR14490:SF5">
    <property type="entry name" value="PROTEIN KRI1 HOMOLOG"/>
    <property type="match status" value="1"/>
</dbReference>
<dbReference type="Proteomes" id="UP001476798">
    <property type="component" value="Unassembled WGS sequence"/>
</dbReference>
<feature type="compositionally biased region" description="Acidic residues" evidence="1">
    <location>
        <begin position="53"/>
        <end position="72"/>
    </location>
</feature>
<dbReference type="EMBL" id="JAHRIO010051780">
    <property type="protein sequence ID" value="MEQ2175633.1"/>
    <property type="molecule type" value="Genomic_DNA"/>
</dbReference>
<sequence>DKEEADYLDWLKGQAELEGPEEKYLRDYWNDPELDMKERFLRDYVLNKGYLDEEEDDERCDDVEDSEEEGESFLERQEDFERSYNFRFEEPDAQQIKTYPRNIATSKFFGDEYYGEEEEEKPQFDDDDELEGEMLPFIYFE</sequence>